<dbReference type="PANTHER" id="PTHR46348">
    <property type="entry name" value="DELETED IN LUNG AND ESOPHAGEAL CANCER PROTEIN 1"/>
    <property type="match status" value="1"/>
</dbReference>
<dbReference type="Gene3D" id="2.60.40.10">
    <property type="entry name" value="Immunoglobulins"/>
    <property type="match status" value="1"/>
</dbReference>
<keyword evidence="2" id="KW-1185">Reference proteome</keyword>
<dbReference type="EMBL" id="JAHIBW010000006">
    <property type="protein sequence ID" value="KAG7310178.1"/>
    <property type="molecule type" value="Genomic_DNA"/>
</dbReference>
<proteinExistence type="predicted"/>
<comment type="caution">
    <text evidence="1">The sequence shown here is derived from an EMBL/GenBank/DDBJ whole genome shotgun (WGS) entry which is preliminary data.</text>
</comment>
<dbReference type="PANTHER" id="PTHR46348:SF1">
    <property type="entry name" value="DELETED IN LUNG AND ESOPHAGEAL CANCER PROTEIN 1"/>
    <property type="match status" value="1"/>
</dbReference>
<sequence length="451" mass="50133">MKEDSVQSLSIGPRRQTCGWGVHPSLVSSHKEATGTMAGPIICLPPHIEFINCQPGNRYSRSVRLVNRSRGEVRLAVRPPARSELNVELSARGLRLTSGAALELTIHFTPVDVRAFYDVLTLLVKDAEPLLVPISCCTESPQLHVLSGCQCTAQLEATCGDVLDLGARLLGDVHSTPLEFHCSDRHARFYILSEEAWNSWCVDGRDVVIADAMRLQPIRWAGGGRTQGRVWCRASDSGLQVATFIVLSSTAVKRPLYVIADSLMYSPNHVFIKCREKDYDILSEDDPSCQGYVHLGTAAPGRHFKGTLGVENCSVLEYSYFLRVRQWDGPENRETDECDTLALSVRPLKGTLEPGSHVILQLITSGGTAAGEHRAVVQLLLQNIPRESIPLDLEHNIIGEDTVESEEIPGMTIWTRKLCCVLVAEVEVWWEVQPPRIFIEPIYLQLEHSRR</sequence>
<name>A0ABQ7QYP8_PLUXY</name>
<evidence type="ECO:0000313" key="2">
    <source>
        <dbReference type="Proteomes" id="UP000823941"/>
    </source>
</evidence>
<reference evidence="1 2" key="1">
    <citation type="submission" date="2021-06" db="EMBL/GenBank/DDBJ databases">
        <title>A haploid diamondback moth (Plutella xylostella L.) genome assembly resolves 31 chromosomes and identifies a diamide resistance mutation.</title>
        <authorList>
            <person name="Ward C.M."/>
            <person name="Perry K.D."/>
            <person name="Baker G."/>
            <person name="Powis K."/>
            <person name="Heckel D.G."/>
            <person name="Baxter S.W."/>
        </authorList>
    </citation>
    <scope>NUCLEOTIDE SEQUENCE [LARGE SCALE GENOMIC DNA]</scope>
    <source>
        <strain evidence="1 2">LV</strain>
        <tissue evidence="1">Single pupa</tissue>
    </source>
</reference>
<accession>A0ABQ7QYP8</accession>
<gene>
    <name evidence="1" type="ORF">JYU34_004730</name>
</gene>
<dbReference type="InterPro" id="IPR013783">
    <property type="entry name" value="Ig-like_fold"/>
</dbReference>
<dbReference type="Proteomes" id="UP000823941">
    <property type="component" value="Chromosome 6"/>
</dbReference>
<protein>
    <submittedName>
        <fullName evidence="1">Uncharacterized protein</fullName>
    </submittedName>
</protein>
<dbReference type="InterPro" id="IPR033304">
    <property type="entry name" value="DLEC1"/>
</dbReference>
<organism evidence="1 2">
    <name type="scientific">Plutella xylostella</name>
    <name type="common">Diamondback moth</name>
    <name type="synonym">Plutella maculipennis</name>
    <dbReference type="NCBI Taxonomy" id="51655"/>
    <lineage>
        <taxon>Eukaryota</taxon>
        <taxon>Metazoa</taxon>
        <taxon>Ecdysozoa</taxon>
        <taxon>Arthropoda</taxon>
        <taxon>Hexapoda</taxon>
        <taxon>Insecta</taxon>
        <taxon>Pterygota</taxon>
        <taxon>Neoptera</taxon>
        <taxon>Endopterygota</taxon>
        <taxon>Lepidoptera</taxon>
        <taxon>Glossata</taxon>
        <taxon>Ditrysia</taxon>
        <taxon>Yponomeutoidea</taxon>
        <taxon>Plutellidae</taxon>
        <taxon>Plutella</taxon>
    </lineage>
</organism>
<evidence type="ECO:0000313" key="1">
    <source>
        <dbReference type="EMBL" id="KAG7310178.1"/>
    </source>
</evidence>